<feature type="region of interest" description="Disordered" evidence="1">
    <location>
        <begin position="140"/>
        <end position="159"/>
    </location>
</feature>
<feature type="compositionally biased region" description="Basic and acidic residues" evidence="1">
    <location>
        <begin position="191"/>
        <end position="201"/>
    </location>
</feature>
<organism evidence="3 4">
    <name type="scientific">Burkholderia cenocepacia</name>
    <dbReference type="NCBI Taxonomy" id="95486"/>
    <lineage>
        <taxon>Bacteria</taxon>
        <taxon>Pseudomonadati</taxon>
        <taxon>Pseudomonadota</taxon>
        <taxon>Betaproteobacteria</taxon>
        <taxon>Burkholderiales</taxon>
        <taxon>Burkholderiaceae</taxon>
        <taxon>Burkholderia</taxon>
        <taxon>Burkholderia cepacia complex</taxon>
    </lineage>
</organism>
<feature type="region of interest" description="Disordered" evidence="1">
    <location>
        <begin position="175"/>
        <end position="264"/>
    </location>
</feature>
<dbReference type="AlphaFoldDB" id="A0AAN0VKS2"/>
<dbReference type="EMBL" id="CP007782">
    <property type="protein sequence ID" value="AIO31054.1"/>
    <property type="molecule type" value="Genomic_DNA"/>
</dbReference>
<evidence type="ECO:0000313" key="4">
    <source>
        <dbReference type="Proteomes" id="UP000029413"/>
    </source>
</evidence>
<evidence type="ECO:0000313" key="3">
    <source>
        <dbReference type="EMBL" id="AIO31054.1"/>
    </source>
</evidence>
<reference evidence="3 4" key="1">
    <citation type="submission" date="2014-05" db="EMBL/GenBank/DDBJ databases">
        <authorList>
            <person name="Bishop-Lilly K.A."/>
            <person name="Broomall S.M."/>
            <person name="Chain P.S."/>
            <person name="Chertkov O."/>
            <person name="Coyne S.R."/>
            <person name="Daligault H.E."/>
            <person name="Davenport K.W."/>
            <person name="Erkkila T."/>
            <person name="Frey K.G."/>
            <person name="Gibbons H.S."/>
            <person name="Gu W."/>
            <person name="Jaissle J."/>
            <person name="Johnson S.L."/>
            <person name="Koroleva G.I."/>
            <person name="Ladner J.T."/>
            <person name="Lo C.-C."/>
            <person name="Minogue T.D."/>
            <person name="Munk C."/>
            <person name="Palacios G.F."/>
            <person name="Redden C.L."/>
            <person name="Rosenzweig C.N."/>
            <person name="Scholz M.B."/>
            <person name="Teshima H."/>
            <person name="Xu Y."/>
        </authorList>
    </citation>
    <scope>NUCLEOTIDE SEQUENCE [LARGE SCALE GENOMIC DNA]</scope>
    <source>
        <strain evidence="3 4">DDS 22E-1</strain>
    </source>
</reference>
<feature type="compositionally biased region" description="Basic and acidic residues" evidence="1">
    <location>
        <begin position="222"/>
        <end position="235"/>
    </location>
</feature>
<keyword evidence="2" id="KW-0812">Transmembrane</keyword>
<protein>
    <recommendedName>
        <fullName evidence="5">Transmembrane protein</fullName>
    </recommendedName>
</protein>
<gene>
    <name evidence="3" type="ORF">DM39_6860</name>
</gene>
<evidence type="ECO:0000256" key="2">
    <source>
        <dbReference type="SAM" id="Phobius"/>
    </source>
</evidence>
<evidence type="ECO:0000256" key="1">
    <source>
        <dbReference type="SAM" id="MobiDB-lite"/>
    </source>
</evidence>
<sequence length="264" mass="27394">MDASENFVGVSGMLAVPAVSALSLLDAKAWSLCPPGTASVANGYRAFCGVSRFLVWAGDWQSRNFPGVRNDSIEKRFRVDVAQRGEAVPLPRKHLGALFGMAAVAVLALLAGLGGGRMLHSGVDPLGGRRAAERGNALLAPAPSRSASPARLPASGGTVPRGLVAGAESVQSGSAAKLLRGNGRSDAAATSRREADEDARAVRSRKERQALEKGALPAEPRIAAKGEEKHGERRPGARTKAPVSGAVGLLRQRRLTEAPGKFQG</sequence>
<name>A0AAN0VKS2_9BURK</name>
<evidence type="ECO:0008006" key="5">
    <source>
        <dbReference type="Google" id="ProtNLM"/>
    </source>
</evidence>
<dbReference type="Proteomes" id="UP000029413">
    <property type="component" value="Chromosome 3"/>
</dbReference>
<keyword evidence="2" id="KW-0472">Membrane</keyword>
<keyword evidence="2" id="KW-1133">Transmembrane helix</keyword>
<feature type="transmembrane region" description="Helical" evidence="2">
    <location>
        <begin position="95"/>
        <end position="113"/>
    </location>
</feature>
<accession>A0AAN0VKS2</accession>
<dbReference type="KEGG" id="bcen:DM39_6860"/>
<keyword evidence="4" id="KW-1185">Reference proteome</keyword>
<proteinExistence type="predicted"/>
<feature type="compositionally biased region" description="Low complexity" evidence="1">
    <location>
        <begin position="140"/>
        <end position="155"/>
    </location>
</feature>